<keyword evidence="2" id="KW-0479">Metal-binding</keyword>
<proteinExistence type="inferred from homology"/>
<dbReference type="Pfam" id="PF02633">
    <property type="entry name" value="Creatininase"/>
    <property type="match status" value="1"/>
</dbReference>
<comment type="cofactor">
    <cofactor evidence="1">
        <name>Zn(2+)</name>
        <dbReference type="ChEBI" id="CHEBI:29105"/>
    </cofactor>
</comment>
<accession>A0ABU1V8S2</accession>
<comment type="similarity">
    <text evidence="5">Belongs to the creatininase superfamily.</text>
</comment>
<evidence type="ECO:0000256" key="4">
    <source>
        <dbReference type="ARBA" id="ARBA00022833"/>
    </source>
</evidence>
<dbReference type="EMBL" id="JAVDWE010000003">
    <property type="protein sequence ID" value="MDR7093851.1"/>
    <property type="molecule type" value="Genomic_DNA"/>
</dbReference>
<keyword evidence="7" id="KW-1185">Reference proteome</keyword>
<dbReference type="Gene3D" id="3.40.50.10310">
    <property type="entry name" value="Creatininase"/>
    <property type="match status" value="1"/>
</dbReference>
<dbReference type="SUPFAM" id="SSF102215">
    <property type="entry name" value="Creatininase"/>
    <property type="match status" value="1"/>
</dbReference>
<dbReference type="InterPro" id="IPR003785">
    <property type="entry name" value="Creatininase/forma_Hydrolase"/>
</dbReference>
<evidence type="ECO:0000256" key="5">
    <source>
        <dbReference type="ARBA" id="ARBA00024029"/>
    </source>
</evidence>
<dbReference type="NCBIfam" id="TIGR04448">
    <property type="entry name" value="creatininase"/>
    <property type="match status" value="1"/>
</dbReference>
<evidence type="ECO:0000256" key="1">
    <source>
        <dbReference type="ARBA" id="ARBA00001947"/>
    </source>
</evidence>
<keyword evidence="3 6" id="KW-0378">Hydrolase</keyword>
<dbReference type="Proteomes" id="UP001265550">
    <property type="component" value="Unassembled WGS sequence"/>
</dbReference>
<name>A0ABU1V8S2_9BURK</name>
<dbReference type="RefSeq" id="WP_204732283.1">
    <property type="nucleotide sequence ID" value="NZ_JAVDWE010000003.1"/>
</dbReference>
<evidence type="ECO:0000313" key="6">
    <source>
        <dbReference type="EMBL" id="MDR7093851.1"/>
    </source>
</evidence>
<evidence type="ECO:0000256" key="3">
    <source>
        <dbReference type="ARBA" id="ARBA00022801"/>
    </source>
</evidence>
<dbReference type="GO" id="GO:0047789">
    <property type="term" value="F:creatininase activity"/>
    <property type="evidence" value="ECO:0007669"/>
    <property type="project" value="UniProtKB-EC"/>
</dbReference>
<dbReference type="InterPro" id="IPR031034">
    <property type="entry name" value="Creatininase"/>
</dbReference>
<organism evidence="6 7">
    <name type="scientific">Hydrogenophaga laconesensis</name>
    <dbReference type="NCBI Taxonomy" id="1805971"/>
    <lineage>
        <taxon>Bacteria</taxon>
        <taxon>Pseudomonadati</taxon>
        <taxon>Pseudomonadota</taxon>
        <taxon>Betaproteobacteria</taxon>
        <taxon>Burkholderiales</taxon>
        <taxon>Comamonadaceae</taxon>
        <taxon>Hydrogenophaga</taxon>
    </lineage>
</organism>
<dbReference type="EC" id="3.5.2.10" evidence="6"/>
<protein>
    <submittedName>
        <fullName evidence="6">Creatinine amidohydrolase</fullName>
        <ecNumber evidence="6">3.5.2.10</ecNumber>
    </submittedName>
</protein>
<evidence type="ECO:0000313" key="7">
    <source>
        <dbReference type="Proteomes" id="UP001265550"/>
    </source>
</evidence>
<dbReference type="PANTHER" id="PTHR35005:SF1">
    <property type="entry name" value="2-AMINO-5-FORMYLAMINO-6-RIBOSYLAMINOPYRIMIDIN-4(3H)-ONE 5'-MONOPHOSPHATE DEFORMYLASE"/>
    <property type="match status" value="1"/>
</dbReference>
<keyword evidence="4" id="KW-0862">Zinc</keyword>
<dbReference type="PANTHER" id="PTHR35005">
    <property type="entry name" value="3-DEHYDRO-SCYLLO-INOSOSE HYDROLASE"/>
    <property type="match status" value="1"/>
</dbReference>
<gene>
    <name evidence="6" type="ORF">J2X09_001583</name>
</gene>
<reference evidence="6 7" key="1">
    <citation type="submission" date="2023-07" db="EMBL/GenBank/DDBJ databases">
        <title>Sorghum-associated microbial communities from plants grown in Nebraska, USA.</title>
        <authorList>
            <person name="Schachtman D."/>
        </authorList>
    </citation>
    <scope>NUCLEOTIDE SEQUENCE [LARGE SCALE GENOMIC DNA]</scope>
    <source>
        <strain evidence="6 7">BE240</strain>
    </source>
</reference>
<sequence length="259" mass="28129">MTDTVWMNQLSWVDYQARVQRDQPPVLLPVGALEQHGPHLPLGTDGLLSSAVAADTAARVGGLVAPTLSYGYKSQPKCGGGQHFCGTTSVDAATLIGQVRDAVREFARHGLTKLVIVNGHYENQWFLIEGIDLGLRDLGPGAKLQVMRLEYWDFMTPDTLGDVFPDGFPGFALEHAAVLETSMMLHYHPSLVRMDLLPDDGPADFPPYDMYPPRTDWVPASGVLSSARGSDATKGRLLADEVARRMAEAIASGFERPAV</sequence>
<evidence type="ECO:0000256" key="2">
    <source>
        <dbReference type="ARBA" id="ARBA00022723"/>
    </source>
</evidence>
<comment type="caution">
    <text evidence="6">The sequence shown here is derived from an EMBL/GenBank/DDBJ whole genome shotgun (WGS) entry which is preliminary data.</text>
</comment>
<dbReference type="InterPro" id="IPR024087">
    <property type="entry name" value="Creatininase-like_sf"/>
</dbReference>